<comment type="catalytic activity">
    <reaction evidence="10">
        <text>ATP + H2O = ADP + phosphate + H(+)</text>
        <dbReference type="Rhea" id="RHEA:13065"/>
        <dbReference type="ChEBI" id="CHEBI:15377"/>
        <dbReference type="ChEBI" id="CHEBI:15378"/>
        <dbReference type="ChEBI" id="CHEBI:30616"/>
        <dbReference type="ChEBI" id="CHEBI:43474"/>
        <dbReference type="ChEBI" id="CHEBI:456216"/>
        <dbReference type="EC" id="3.6.4.13"/>
    </reaction>
</comment>
<keyword evidence="8" id="KW-0067">ATP-binding</keyword>
<evidence type="ECO:0000256" key="8">
    <source>
        <dbReference type="ARBA" id="ARBA00022840"/>
    </source>
</evidence>
<comment type="similarity">
    <text evidence="2">Belongs to the DNA2/NAM7 helicase family. SDE3 subfamily.</text>
</comment>
<evidence type="ECO:0000256" key="1">
    <source>
        <dbReference type="ARBA" id="ARBA00004496"/>
    </source>
</evidence>
<dbReference type="CDD" id="cd18038">
    <property type="entry name" value="DEXXQc_Helz-like"/>
    <property type="match status" value="1"/>
</dbReference>
<feature type="domain" description="Helicase MOV-10-like beta-barrel" evidence="13">
    <location>
        <begin position="141"/>
        <end position="182"/>
    </location>
</feature>
<accession>A0ABQ9JH84</accession>
<dbReference type="InterPro" id="IPR027417">
    <property type="entry name" value="P-loop_NTPase"/>
</dbReference>
<dbReference type="EC" id="3.6.4.13" evidence="3"/>
<organism evidence="14 15">
    <name type="scientific">Molorchus minor</name>
    <dbReference type="NCBI Taxonomy" id="1323400"/>
    <lineage>
        <taxon>Eukaryota</taxon>
        <taxon>Metazoa</taxon>
        <taxon>Ecdysozoa</taxon>
        <taxon>Arthropoda</taxon>
        <taxon>Hexapoda</taxon>
        <taxon>Insecta</taxon>
        <taxon>Pterygota</taxon>
        <taxon>Neoptera</taxon>
        <taxon>Endopterygota</taxon>
        <taxon>Coleoptera</taxon>
        <taxon>Polyphaga</taxon>
        <taxon>Cucujiformia</taxon>
        <taxon>Chrysomeloidea</taxon>
        <taxon>Cerambycidae</taxon>
        <taxon>Lamiinae</taxon>
        <taxon>Monochamini</taxon>
        <taxon>Molorchus</taxon>
    </lineage>
</organism>
<gene>
    <name evidence="14" type="ORF">NQ317_005417</name>
</gene>
<dbReference type="PANTHER" id="PTHR45418">
    <property type="entry name" value="CANCER/TESTIS ANTIGEN 55"/>
    <property type="match status" value="1"/>
</dbReference>
<dbReference type="InterPro" id="IPR041677">
    <property type="entry name" value="DNA2/NAM7_AAA_11"/>
</dbReference>
<protein>
    <recommendedName>
        <fullName evidence="3">RNA helicase</fullName>
        <ecNumber evidence="3">3.6.4.13</ecNumber>
    </recommendedName>
</protein>
<evidence type="ECO:0000259" key="13">
    <source>
        <dbReference type="Pfam" id="PF21634"/>
    </source>
</evidence>
<dbReference type="CDD" id="cd18808">
    <property type="entry name" value="SF1_C_Upf1"/>
    <property type="match status" value="1"/>
</dbReference>
<keyword evidence="15" id="KW-1185">Reference proteome</keyword>
<evidence type="ECO:0000256" key="10">
    <source>
        <dbReference type="ARBA" id="ARBA00047984"/>
    </source>
</evidence>
<evidence type="ECO:0000256" key="2">
    <source>
        <dbReference type="ARBA" id="ARBA00005601"/>
    </source>
</evidence>
<evidence type="ECO:0000256" key="7">
    <source>
        <dbReference type="ARBA" id="ARBA00022806"/>
    </source>
</evidence>
<evidence type="ECO:0000313" key="15">
    <source>
        <dbReference type="Proteomes" id="UP001162164"/>
    </source>
</evidence>
<keyword evidence="4" id="KW-0963">Cytoplasm</keyword>
<dbReference type="Pfam" id="PF21634">
    <property type="entry name" value="MOV-10_beta-barrel"/>
    <property type="match status" value="1"/>
</dbReference>
<feature type="domain" description="DNA2/NAM7 helicase helicase" evidence="11">
    <location>
        <begin position="394"/>
        <end position="471"/>
    </location>
</feature>
<sequence>MSATFSHLADSTVPFDLSEHFSKIPAGKRKYAHYIFIPCFYRNTRQYRFVDDCAVRQPAHVGNLPTGSLVYYALGNVLVSAVAQRNLYVPKRTLWLSGISVKTRYVRQYVTQYSQVEMRKPPTYTAVYFITGSRIGRMQAFLLVNDSVYVKEYRNDFRKYQGIVHEVLESSVILGFSTKFHEWLILDIEACRPSPRSSKVRGGLILRPHHSVCRFSAVFLPNKQFHIEFGYSKRPLRVEKQAIRLTREHNVVSYFFPKIEPQQIESLSIKTISFFNTILNTEQRRAVRNILETKEVPYLIFGPPGTGKTVTIVEAILQIWKNQPTARILVCAPSNTATNEIALRLVNKIPSTDILRLLGNIYGKDARLRELENIINVNKDDKLPYIPSLEDILKYRVVLTTLVTAARIVNGGVPAGHYTHVFIDESGYATESQTLIAMAGILSNSKHKGNVKGQIVLAGDPRQLGPVVHSNFAKDCGYGNELSNLFTEWEYLKMPNFPLIFHHVQGEDKRESDSPRFRSFRVLSFQIALVIMVEMLRKACKRKQLDNVLIGSVEQFQGKEKLIIIVSTVRSKNLNKFEDIDKKCELGFLRNPKRFNVAITRSKALLIVVGNALVLKNDKNWLTFIQYCVDNGSVAGRAFNLTDNEYLNQEKPADTSSG</sequence>
<feature type="domain" description="DNA2/NAM7 helicase-like C-terminal" evidence="12">
    <location>
        <begin position="533"/>
        <end position="612"/>
    </location>
</feature>
<dbReference type="Gene3D" id="3.40.50.300">
    <property type="entry name" value="P-loop containing nucleotide triphosphate hydrolases"/>
    <property type="match status" value="2"/>
</dbReference>
<dbReference type="EMBL" id="JAPWTJ010000530">
    <property type="protein sequence ID" value="KAJ8977568.1"/>
    <property type="molecule type" value="Genomic_DNA"/>
</dbReference>
<dbReference type="InterPro" id="IPR047187">
    <property type="entry name" value="SF1_C_Upf1"/>
</dbReference>
<feature type="domain" description="DNA2/NAM7 helicase helicase" evidence="11">
    <location>
        <begin position="279"/>
        <end position="357"/>
    </location>
</feature>
<dbReference type="Pfam" id="PF13086">
    <property type="entry name" value="AAA_11"/>
    <property type="match status" value="2"/>
</dbReference>
<comment type="subcellular location">
    <subcellularLocation>
        <location evidence="1">Cytoplasm</location>
    </subcellularLocation>
</comment>
<evidence type="ECO:0000256" key="3">
    <source>
        <dbReference type="ARBA" id="ARBA00012552"/>
    </source>
</evidence>
<dbReference type="InterPro" id="IPR026122">
    <property type="entry name" value="MOV-10/SDE3_DEXXQ/H-box"/>
</dbReference>
<name>A0ABQ9JH84_9CUCU</name>
<evidence type="ECO:0000256" key="4">
    <source>
        <dbReference type="ARBA" id="ARBA00022490"/>
    </source>
</evidence>
<keyword evidence="7" id="KW-0347">Helicase</keyword>
<reference evidence="14" key="1">
    <citation type="journal article" date="2023" name="Insect Mol. Biol.">
        <title>Genome sequencing provides insights into the evolution of gene families encoding plant cell wall-degrading enzymes in longhorned beetles.</title>
        <authorList>
            <person name="Shin N.R."/>
            <person name="Okamura Y."/>
            <person name="Kirsch R."/>
            <person name="Pauchet Y."/>
        </authorList>
    </citation>
    <scope>NUCLEOTIDE SEQUENCE</scope>
    <source>
        <strain evidence="14">MMC_N1</strain>
    </source>
</reference>
<evidence type="ECO:0000256" key="5">
    <source>
        <dbReference type="ARBA" id="ARBA00022741"/>
    </source>
</evidence>
<dbReference type="SUPFAM" id="SSF52540">
    <property type="entry name" value="P-loop containing nucleoside triphosphate hydrolases"/>
    <property type="match status" value="1"/>
</dbReference>
<evidence type="ECO:0000256" key="6">
    <source>
        <dbReference type="ARBA" id="ARBA00022801"/>
    </source>
</evidence>
<dbReference type="Pfam" id="PF13087">
    <property type="entry name" value="AAA_12"/>
    <property type="match status" value="1"/>
</dbReference>
<evidence type="ECO:0000313" key="14">
    <source>
        <dbReference type="EMBL" id="KAJ8977568.1"/>
    </source>
</evidence>
<evidence type="ECO:0000256" key="9">
    <source>
        <dbReference type="ARBA" id="ARBA00023158"/>
    </source>
</evidence>
<dbReference type="InterPro" id="IPR041679">
    <property type="entry name" value="DNA2/NAM7-like_C"/>
</dbReference>
<comment type="caution">
    <text evidence="14">The sequence shown here is derived from an EMBL/GenBank/DDBJ whole genome shotgun (WGS) entry which is preliminary data.</text>
</comment>
<evidence type="ECO:0000259" key="12">
    <source>
        <dbReference type="Pfam" id="PF13087"/>
    </source>
</evidence>
<keyword evidence="5" id="KW-0547">Nucleotide-binding</keyword>
<dbReference type="InterPro" id="IPR049080">
    <property type="entry name" value="MOV-10-like_beta-barrel"/>
</dbReference>
<evidence type="ECO:0000259" key="11">
    <source>
        <dbReference type="Pfam" id="PF13086"/>
    </source>
</evidence>
<keyword evidence="6" id="KW-0378">Hydrolase</keyword>
<proteinExistence type="inferred from homology"/>
<keyword evidence="9" id="KW-0943">RNA-mediated gene silencing</keyword>
<dbReference type="PANTHER" id="PTHR45418:SF1">
    <property type="entry name" value="CANCER_TESTIS ANTIGEN 55"/>
    <property type="match status" value="1"/>
</dbReference>
<dbReference type="Proteomes" id="UP001162164">
    <property type="component" value="Unassembled WGS sequence"/>
</dbReference>